<reference evidence="12" key="1">
    <citation type="submission" date="2016-06" db="UniProtKB">
        <authorList>
            <consortium name="WormBaseParasite"/>
        </authorList>
    </citation>
    <scope>IDENTIFICATION</scope>
</reference>
<keyword evidence="4 8" id="KW-0106">Calcium</keyword>
<protein>
    <submittedName>
        <fullName evidence="12">Cadherin domain-containing protein</fullName>
    </submittedName>
</protein>
<accession>A0A183ETI6</accession>
<evidence type="ECO:0000256" key="5">
    <source>
        <dbReference type="ARBA" id="ARBA00022889"/>
    </source>
</evidence>
<evidence type="ECO:0000313" key="12">
    <source>
        <dbReference type="WBParaSite" id="GPUH_0002430701-mRNA-1"/>
    </source>
</evidence>
<keyword evidence="2" id="KW-0812">Transmembrane</keyword>
<dbReference type="PRINTS" id="PR00205">
    <property type="entry name" value="CADHERIN"/>
</dbReference>
<dbReference type="GO" id="GO:0005509">
    <property type="term" value="F:calcium ion binding"/>
    <property type="evidence" value="ECO:0007669"/>
    <property type="project" value="UniProtKB-UniRule"/>
</dbReference>
<dbReference type="GO" id="GO:0016020">
    <property type="term" value="C:membrane"/>
    <property type="evidence" value="ECO:0007669"/>
    <property type="project" value="UniProtKB-SubCell"/>
</dbReference>
<comment type="subcellular location">
    <subcellularLocation>
        <location evidence="1">Membrane</location>
    </subcellularLocation>
</comment>
<organism evidence="12">
    <name type="scientific">Gongylonema pulchrum</name>
    <dbReference type="NCBI Taxonomy" id="637853"/>
    <lineage>
        <taxon>Eukaryota</taxon>
        <taxon>Metazoa</taxon>
        <taxon>Ecdysozoa</taxon>
        <taxon>Nematoda</taxon>
        <taxon>Chromadorea</taxon>
        <taxon>Rhabditida</taxon>
        <taxon>Spirurina</taxon>
        <taxon>Spiruromorpha</taxon>
        <taxon>Spiruroidea</taxon>
        <taxon>Gongylonematidae</taxon>
        <taxon>Gongylonema</taxon>
    </lineage>
</organism>
<feature type="domain" description="Cadherin" evidence="9">
    <location>
        <begin position="138"/>
        <end position="255"/>
    </location>
</feature>
<evidence type="ECO:0000259" key="9">
    <source>
        <dbReference type="PROSITE" id="PS50268"/>
    </source>
</evidence>
<dbReference type="GO" id="GO:0005911">
    <property type="term" value="C:cell-cell junction"/>
    <property type="evidence" value="ECO:0007669"/>
    <property type="project" value="TreeGrafter"/>
</dbReference>
<evidence type="ECO:0000313" key="10">
    <source>
        <dbReference type="EMBL" id="VDN42627.1"/>
    </source>
</evidence>
<dbReference type="CDD" id="cd11304">
    <property type="entry name" value="Cadherin_repeat"/>
    <property type="match status" value="2"/>
</dbReference>
<evidence type="ECO:0000256" key="4">
    <source>
        <dbReference type="ARBA" id="ARBA00022837"/>
    </source>
</evidence>
<dbReference type="SUPFAM" id="SSF49313">
    <property type="entry name" value="Cadherin-like"/>
    <property type="match status" value="2"/>
</dbReference>
<gene>
    <name evidence="10" type="ORF">GPUH_LOCUS24275</name>
</gene>
<reference evidence="10 11" key="2">
    <citation type="submission" date="2018-11" db="EMBL/GenBank/DDBJ databases">
        <authorList>
            <consortium name="Pathogen Informatics"/>
        </authorList>
    </citation>
    <scope>NUCLEOTIDE SEQUENCE [LARGE SCALE GENOMIC DNA]</scope>
</reference>
<keyword evidence="6" id="KW-1133">Transmembrane helix</keyword>
<evidence type="ECO:0000256" key="2">
    <source>
        <dbReference type="ARBA" id="ARBA00022692"/>
    </source>
</evidence>
<keyword evidence="3" id="KW-0677">Repeat</keyword>
<dbReference type="InterPro" id="IPR050971">
    <property type="entry name" value="Cadherin-domain_protein"/>
</dbReference>
<keyword evidence="5" id="KW-0130">Cell adhesion</keyword>
<dbReference type="PANTHER" id="PTHR24025:SF23">
    <property type="entry name" value="NEURAL-CADHERIN"/>
    <property type="match status" value="1"/>
</dbReference>
<name>A0A183ETI6_9BILA</name>
<evidence type="ECO:0000256" key="6">
    <source>
        <dbReference type="ARBA" id="ARBA00022989"/>
    </source>
</evidence>
<dbReference type="EMBL" id="UYRT01100610">
    <property type="protein sequence ID" value="VDN42627.1"/>
    <property type="molecule type" value="Genomic_DNA"/>
</dbReference>
<dbReference type="OrthoDB" id="9990384at2759"/>
<dbReference type="InterPro" id="IPR002126">
    <property type="entry name" value="Cadherin-like_dom"/>
</dbReference>
<evidence type="ECO:0000256" key="1">
    <source>
        <dbReference type="ARBA" id="ARBA00004370"/>
    </source>
</evidence>
<dbReference type="Gene3D" id="2.60.40.60">
    <property type="entry name" value="Cadherins"/>
    <property type="match status" value="2"/>
</dbReference>
<evidence type="ECO:0000313" key="11">
    <source>
        <dbReference type="Proteomes" id="UP000271098"/>
    </source>
</evidence>
<feature type="domain" description="Cadherin" evidence="9">
    <location>
        <begin position="28"/>
        <end position="128"/>
    </location>
</feature>
<dbReference type="Proteomes" id="UP000271098">
    <property type="component" value="Unassembled WGS sequence"/>
</dbReference>
<proteinExistence type="predicted"/>
<dbReference type="PANTHER" id="PTHR24025">
    <property type="entry name" value="DESMOGLEIN FAMILY MEMBER"/>
    <property type="match status" value="1"/>
</dbReference>
<dbReference type="GO" id="GO:0007156">
    <property type="term" value="P:homophilic cell adhesion via plasma membrane adhesion molecules"/>
    <property type="evidence" value="ECO:0007669"/>
    <property type="project" value="InterPro"/>
</dbReference>
<evidence type="ECO:0000256" key="8">
    <source>
        <dbReference type="PROSITE-ProRule" id="PRU00043"/>
    </source>
</evidence>
<dbReference type="WBParaSite" id="GPUH_0002430701-mRNA-1">
    <property type="protein sequence ID" value="GPUH_0002430701-mRNA-1"/>
    <property type="gene ID" value="GPUH_0002430701"/>
</dbReference>
<dbReference type="AlphaFoldDB" id="A0A183ETI6"/>
<dbReference type="PROSITE" id="PS50268">
    <property type="entry name" value="CADHERIN_2"/>
    <property type="match status" value="2"/>
</dbReference>
<evidence type="ECO:0000256" key="3">
    <source>
        <dbReference type="ARBA" id="ARBA00022737"/>
    </source>
</evidence>
<keyword evidence="11" id="KW-1185">Reference proteome</keyword>
<sequence>MRKRTFPPACYFVTVNVLDENDVEPRFPKKTYSAIVMENSPINTFVISAQAFDEDSMLEYSLMMNSESSALSSLLRVDREGTVRNVEPLLGLEGKYQFAIIARDGKHNGASATIFLTILPASKCQPTFPATVQDVVYVNENEFPGSVLAQFTAEVSSSDCQLTYAIWNGTKYVNETELFMIEPTTGELKAKTSFDCEEQDRHAVREFCIAIKCRRLPKFPKTAEYFLVIAAISGDLFVQLDVEVRVIDQNDNPIEVIDDNVLFSIREDEAAGELFDFLRSQTVLSYCDYIWTQS</sequence>
<evidence type="ECO:0000256" key="7">
    <source>
        <dbReference type="ARBA" id="ARBA00023136"/>
    </source>
</evidence>
<dbReference type="InterPro" id="IPR015919">
    <property type="entry name" value="Cadherin-like_sf"/>
</dbReference>
<keyword evidence="7" id="KW-0472">Membrane</keyword>